<dbReference type="Proteomes" id="UP000469724">
    <property type="component" value="Unassembled WGS sequence"/>
</dbReference>
<name>A0A7K3NKN5_9BACT</name>
<dbReference type="Pfam" id="PF01650">
    <property type="entry name" value="Peptidase_C13"/>
    <property type="match status" value="1"/>
</dbReference>
<dbReference type="Gene3D" id="3.40.50.1460">
    <property type="match status" value="1"/>
</dbReference>
<feature type="chain" id="PRO_5029803953" evidence="1">
    <location>
        <begin position="26"/>
        <end position="734"/>
    </location>
</feature>
<keyword evidence="3" id="KW-1185">Reference proteome</keyword>
<evidence type="ECO:0000313" key="3">
    <source>
        <dbReference type="Proteomes" id="UP000469724"/>
    </source>
</evidence>
<organism evidence="2 3">
    <name type="scientific">Desulfolutivibrio sulfodismutans</name>
    <dbReference type="NCBI Taxonomy" id="63561"/>
    <lineage>
        <taxon>Bacteria</taxon>
        <taxon>Pseudomonadati</taxon>
        <taxon>Thermodesulfobacteriota</taxon>
        <taxon>Desulfovibrionia</taxon>
        <taxon>Desulfovibrionales</taxon>
        <taxon>Desulfovibrionaceae</taxon>
        <taxon>Desulfolutivibrio</taxon>
    </lineage>
</organism>
<reference evidence="2 3" key="1">
    <citation type="submission" date="2020-02" db="EMBL/GenBank/DDBJ databases">
        <title>Comparative genomics of sulfur disproportionating microorganisms.</title>
        <authorList>
            <person name="Ward L.M."/>
            <person name="Bertran E."/>
            <person name="Johnston D.T."/>
        </authorList>
    </citation>
    <scope>NUCLEOTIDE SEQUENCE [LARGE SCALE GENOMIC DNA]</scope>
    <source>
        <strain evidence="2 3">DSM 3696</strain>
    </source>
</reference>
<dbReference type="RefSeq" id="WP_163301815.1">
    <property type="nucleotide sequence ID" value="NZ_JAAGRQ010000027.1"/>
</dbReference>
<dbReference type="AlphaFoldDB" id="A0A7K3NKN5"/>
<gene>
    <name evidence="2" type="ORF">G3N56_08405</name>
</gene>
<dbReference type="PROSITE" id="PS51257">
    <property type="entry name" value="PROKAR_LIPOPROTEIN"/>
    <property type="match status" value="1"/>
</dbReference>
<evidence type="ECO:0000256" key="1">
    <source>
        <dbReference type="SAM" id="SignalP"/>
    </source>
</evidence>
<dbReference type="InterPro" id="IPR001096">
    <property type="entry name" value="Peptidase_C13"/>
</dbReference>
<feature type="signal peptide" evidence="1">
    <location>
        <begin position="1"/>
        <end position="25"/>
    </location>
</feature>
<proteinExistence type="predicted"/>
<protein>
    <submittedName>
        <fullName evidence="2">Peptidase C13</fullName>
    </submittedName>
</protein>
<sequence>MRQRRHFLTLAMLFVFLACPTWAFSAEIASYSQARDRLEAQVIGDRADVGEVLGNPVGMTGPIDVTAGGQSLRLGHGPGWLFAVRLHIGKNPLYAVAFVGQDATVDVAQATAAPDGLSAAPRQAAARRATAVAGQDEAYAVLLADLLGHSAQGRRIYAAAARVEGTSATVATWQDTITVSGGPGWLFFVDDAPKANWTHACRYVLVGQDGTLTVQKTKTPPNDMAAFTELTTWPQPEAGLSTPAAKASALTAVTGAARQSTPAANRYAVIISGGWDQYNNHVRYWNDCAFFYNTLKQHGFLSNHITVLYADGTDPAVDRSDGVSSPLDFDGDSVPDINYSATRANIATVFNQLGATLGANDILYIFTTDHGGAQSGNAAPYNTPNVVLYLWGEIITGDELAAEVNKVANPRAVLGIFEQCFSGGMVEKLAGTNRVVMSASRWWELSYAMGPDYTYDEFSYYVTTALSDASKGDTNGDGIVSMEEAYLYALARDSHQSELLDGGGDNEGEHPAYRSDPWDLGRTLSLGGIDAAARPPVLAGFSQFETDEAFPTPDPSAAMGWHADDATWSHVLPFAFPLAGTNYSTVSVSSNGLLYFTNPSTSGVNTIAGLTASLAISPHWDNLTTAGAGFDIYVTDTPQHVTFVWQAETYVDQRPVNVGLRLYPDGHFTLYYGTGNALTSRVTMRDKTIGVATASVLHPALRNGVSDLGSAAALDFRKAVSPWAVPAISLLLSE</sequence>
<dbReference type="EMBL" id="JAAGRQ010000027">
    <property type="protein sequence ID" value="NDY56764.1"/>
    <property type="molecule type" value="Genomic_DNA"/>
</dbReference>
<dbReference type="GO" id="GO:0008233">
    <property type="term" value="F:peptidase activity"/>
    <property type="evidence" value="ECO:0007669"/>
    <property type="project" value="InterPro"/>
</dbReference>
<comment type="caution">
    <text evidence="2">The sequence shown here is derived from an EMBL/GenBank/DDBJ whole genome shotgun (WGS) entry which is preliminary data.</text>
</comment>
<keyword evidence="1" id="KW-0732">Signal</keyword>
<dbReference type="GO" id="GO:0006508">
    <property type="term" value="P:proteolysis"/>
    <property type="evidence" value="ECO:0007669"/>
    <property type="project" value="InterPro"/>
</dbReference>
<evidence type="ECO:0000313" key="2">
    <source>
        <dbReference type="EMBL" id="NDY56764.1"/>
    </source>
</evidence>
<accession>A0A7K3NKN5</accession>